<dbReference type="PANTHER" id="PTHR46579">
    <property type="entry name" value="F5/8 TYPE C DOMAIN-CONTAINING PROTEIN-RELATED"/>
    <property type="match status" value="1"/>
</dbReference>
<keyword evidence="3" id="KW-1185">Reference proteome</keyword>
<gene>
    <name evidence="2" type="ORF">TKK_007745</name>
</gene>
<dbReference type="AlphaFoldDB" id="A0ABD2X1E9"/>
<dbReference type="EMBL" id="JBJJXI010000059">
    <property type="protein sequence ID" value="KAL3398609.1"/>
    <property type="molecule type" value="Genomic_DNA"/>
</dbReference>
<comment type="caution">
    <text evidence="2">The sequence shown here is derived from an EMBL/GenBank/DDBJ whole genome shotgun (WGS) entry which is preliminary data.</text>
</comment>
<evidence type="ECO:0008006" key="4">
    <source>
        <dbReference type="Google" id="ProtNLM"/>
    </source>
</evidence>
<protein>
    <recommendedName>
        <fullName evidence="4">Transposase domain-containing protein</fullName>
    </recommendedName>
</protein>
<evidence type="ECO:0000256" key="1">
    <source>
        <dbReference type="SAM" id="MobiDB-lite"/>
    </source>
</evidence>
<proteinExistence type="predicted"/>
<organism evidence="2 3">
    <name type="scientific">Trichogramma kaykai</name>
    <dbReference type="NCBI Taxonomy" id="54128"/>
    <lineage>
        <taxon>Eukaryota</taxon>
        <taxon>Metazoa</taxon>
        <taxon>Ecdysozoa</taxon>
        <taxon>Arthropoda</taxon>
        <taxon>Hexapoda</taxon>
        <taxon>Insecta</taxon>
        <taxon>Pterygota</taxon>
        <taxon>Neoptera</taxon>
        <taxon>Endopterygota</taxon>
        <taxon>Hymenoptera</taxon>
        <taxon>Apocrita</taxon>
        <taxon>Proctotrupomorpha</taxon>
        <taxon>Chalcidoidea</taxon>
        <taxon>Trichogrammatidae</taxon>
        <taxon>Trichogramma</taxon>
    </lineage>
</organism>
<sequence length="566" mass="65183">MSDDEMSVESSHDNDNVANCNNDFVNNHENDLETIRTIPQDEQSTSDNIADGGFTTEKTHEYVEVPYLEKNNKQNNTKSTFWNPNNLNDFMSSSQFTEIINTPASVTHGELFFLLLKFSVSNHLPTSAFHNLLNLVNTFYESPVLPSSKYVNDKILNTTSEVQFHAICSKCSIYLGEFGKDILPDKCNFCSTEVNLKQSSNDSFFALINPASQIKDLLEVHEDHYENIMKNRVPNHELIEDVYDGRMYQKFRAQLPLDTKQSFVTMVMNTDGAPKFKNGPIVYPLLDIVPEPRSKEETVQIMSNLEDSDDIMGIKCPSPLINLSYFDIIEGIIPDYLHCCLEGVAARMMGYFMKNLSAKDLENLDNKMLKIRAPNQLQRLTRSISSRNDWKAREWENFILYYSIPILEPLLSDKKFDHWLLFVEGLYIILQEKIEIQNLNRANELFHRFVAEMDENHGKRAMTYNTHILLHICRSVHNWGPVWANSTFPFESANQHVLNAINCAKGVGHQVIRYVNINHSLLVMQNFLTPINNEEVQRYCEEVFELRIDKALKGSDDSTYFGRGSY</sequence>
<name>A0ABD2X1E9_9HYME</name>
<accession>A0ABD2X1E9</accession>
<evidence type="ECO:0000313" key="3">
    <source>
        <dbReference type="Proteomes" id="UP001627154"/>
    </source>
</evidence>
<dbReference type="PANTHER" id="PTHR46579:SF1">
    <property type="entry name" value="F5_8 TYPE C DOMAIN-CONTAINING PROTEIN"/>
    <property type="match status" value="1"/>
</dbReference>
<dbReference type="Proteomes" id="UP001627154">
    <property type="component" value="Unassembled WGS sequence"/>
</dbReference>
<reference evidence="2 3" key="1">
    <citation type="journal article" date="2024" name="bioRxiv">
        <title>A reference genome for Trichogramma kaykai: A tiny desert-dwelling parasitoid wasp with competing sex-ratio distorters.</title>
        <authorList>
            <person name="Culotta J."/>
            <person name="Lindsey A.R."/>
        </authorList>
    </citation>
    <scope>NUCLEOTIDE SEQUENCE [LARGE SCALE GENOMIC DNA]</scope>
    <source>
        <strain evidence="2 3">KSX58</strain>
    </source>
</reference>
<feature type="region of interest" description="Disordered" evidence="1">
    <location>
        <begin position="1"/>
        <end position="23"/>
    </location>
</feature>
<evidence type="ECO:0000313" key="2">
    <source>
        <dbReference type="EMBL" id="KAL3398609.1"/>
    </source>
</evidence>